<dbReference type="SUPFAM" id="SSF53756">
    <property type="entry name" value="UDP-Glycosyltransferase/glycogen phosphorylase"/>
    <property type="match status" value="1"/>
</dbReference>
<dbReference type="PROSITE" id="PS50005">
    <property type="entry name" value="TPR"/>
    <property type="match status" value="2"/>
</dbReference>
<accession>A0A518JN11</accession>
<dbReference type="PANTHER" id="PTHR12558:SF13">
    <property type="entry name" value="CELL DIVISION CYCLE PROTEIN 27 HOMOLOG"/>
    <property type="match status" value="1"/>
</dbReference>
<dbReference type="RefSeq" id="WP_145090274.1">
    <property type="nucleotide sequence ID" value="NZ_CP036348.1"/>
</dbReference>
<sequence length="459" mass="51330">MPTVQEVLNQGWTIQQQGNYAAAEKVYRHVLQQAPGSAAGWCYLGIALYDQRRFEESEASYRKAIALQNHFPIAWNNLGNTLRMLGQVEGADQAFESALQQDPNYLSPLKNRGTLWVWTGQIDRGLAAFESALKVAPHDAELHRNLGVIHLLKGDFHRGWDEYRWRWQMPGFVRPNVTQPVWDGSDPQGKTFLLYSEQGLGDAIHFVRMAITLKERGARTIVQAAPKLIPLLSTCRGIDQLIPEGMLPARFDFHCSFIDAADRLGIDAESIPDVGPYLGPPENLQGYWANWLAQLPGKKKVGICWQGNPQHQADIFRSIPLQAFEPLASIPDVQLVCLQHGFGIQQLDQVGFANQIVRLPANLDQSSGAFMDTAAIMKGLDLVVTSDTSVAHLAGALGVPVWVGLPKVPDWRWLLQGETSPWYPSMRLFRQPEMKNWAAVMAEIELHMKQTESRSSVPL</sequence>
<dbReference type="OrthoDB" id="9778733at2"/>
<dbReference type="InterPro" id="IPR011990">
    <property type="entry name" value="TPR-like_helical_dom_sf"/>
</dbReference>
<dbReference type="KEGG" id="rcf:Poly24_06330"/>
<gene>
    <name evidence="2" type="ORF">Poly24_06330</name>
</gene>
<dbReference type="SMART" id="SM00028">
    <property type="entry name" value="TPR"/>
    <property type="match status" value="4"/>
</dbReference>
<reference evidence="2 3" key="1">
    <citation type="submission" date="2019-02" db="EMBL/GenBank/DDBJ databases">
        <title>Deep-cultivation of Planctomycetes and their phenomic and genomic characterization uncovers novel biology.</title>
        <authorList>
            <person name="Wiegand S."/>
            <person name="Jogler M."/>
            <person name="Boedeker C."/>
            <person name="Pinto D."/>
            <person name="Vollmers J."/>
            <person name="Rivas-Marin E."/>
            <person name="Kohn T."/>
            <person name="Peeters S.H."/>
            <person name="Heuer A."/>
            <person name="Rast P."/>
            <person name="Oberbeckmann S."/>
            <person name="Bunk B."/>
            <person name="Jeske O."/>
            <person name="Meyerdierks A."/>
            <person name="Storesund J.E."/>
            <person name="Kallscheuer N."/>
            <person name="Luecker S."/>
            <person name="Lage O.M."/>
            <person name="Pohl T."/>
            <person name="Merkel B.J."/>
            <person name="Hornburger P."/>
            <person name="Mueller R.-W."/>
            <person name="Bruemmer F."/>
            <person name="Labrenz M."/>
            <person name="Spormann A.M."/>
            <person name="Op den Camp H."/>
            <person name="Overmann J."/>
            <person name="Amann R."/>
            <person name="Jetten M.S.M."/>
            <person name="Mascher T."/>
            <person name="Medema M.H."/>
            <person name="Devos D.P."/>
            <person name="Kaster A.-K."/>
            <person name="Ovreas L."/>
            <person name="Rohde M."/>
            <person name="Galperin M.Y."/>
            <person name="Jogler C."/>
        </authorList>
    </citation>
    <scope>NUCLEOTIDE SEQUENCE [LARGE SCALE GENOMIC DNA]</scope>
    <source>
        <strain evidence="2 3">Poly24</strain>
    </source>
</reference>
<dbReference type="SUPFAM" id="SSF48452">
    <property type="entry name" value="TPR-like"/>
    <property type="match status" value="1"/>
</dbReference>
<dbReference type="PANTHER" id="PTHR12558">
    <property type="entry name" value="CELL DIVISION CYCLE 16,23,27"/>
    <property type="match status" value="1"/>
</dbReference>
<dbReference type="Gene3D" id="3.40.50.2000">
    <property type="entry name" value="Glycogen Phosphorylase B"/>
    <property type="match status" value="1"/>
</dbReference>
<dbReference type="Gene3D" id="1.25.40.10">
    <property type="entry name" value="Tetratricopeptide repeat domain"/>
    <property type="match status" value="1"/>
</dbReference>
<dbReference type="Proteomes" id="UP000315082">
    <property type="component" value="Chromosome"/>
</dbReference>
<feature type="repeat" description="TPR" evidence="1">
    <location>
        <begin position="72"/>
        <end position="105"/>
    </location>
</feature>
<dbReference type="Pfam" id="PF13432">
    <property type="entry name" value="TPR_16"/>
    <property type="match status" value="2"/>
</dbReference>
<dbReference type="EMBL" id="CP036348">
    <property type="protein sequence ID" value="QDV66944.1"/>
    <property type="molecule type" value="Genomic_DNA"/>
</dbReference>
<protein>
    <submittedName>
        <fullName evidence="2">Lipoprotein NlpI</fullName>
    </submittedName>
</protein>
<organism evidence="2 3">
    <name type="scientific">Rosistilla carotiformis</name>
    <dbReference type="NCBI Taxonomy" id="2528017"/>
    <lineage>
        <taxon>Bacteria</taxon>
        <taxon>Pseudomonadati</taxon>
        <taxon>Planctomycetota</taxon>
        <taxon>Planctomycetia</taxon>
        <taxon>Pirellulales</taxon>
        <taxon>Pirellulaceae</taxon>
        <taxon>Rosistilla</taxon>
    </lineage>
</organism>
<proteinExistence type="predicted"/>
<keyword evidence="3" id="KW-1185">Reference proteome</keyword>
<evidence type="ECO:0000313" key="2">
    <source>
        <dbReference type="EMBL" id="QDV66944.1"/>
    </source>
</evidence>
<dbReference type="InterPro" id="IPR019734">
    <property type="entry name" value="TPR_rpt"/>
</dbReference>
<keyword evidence="1" id="KW-0802">TPR repeat</keyword>
<dbReference type="AlphaFoldDB" id="A0A518JN11"/>
<evidence type="ECO:0000313" key="3">
    <source>
        <dbReference type="Proteomes" id="UP000315082"/>
    </source>
</evidence>
<name>A0A518JN11_9BACT</name>
<feature type="repeat" description="TPR" evidence="1">
    <location>
        <begin position="106"/>
        <end position="139"/>
    </location>
</feature>
<evidence type="ECO:0000256" key="1">
    <source>
        <dbReference type="PROSITE-ProRule" id="PRU00339"/>
    </source>
</evidence>
<keyword evidence="2" id="KW-0449">Lipoprotein</keyword>